<keyword evidence="2" id="KW-1185">Reference proteome</keyword>
<sequence>MATRKIQVTDSSGNIYYFETQSDIVKVTSDKFDNDNVKDVLEEIEEKTVKKKCTWNDLKGV</sequence>
<accession>A0ABW8S5U0</accession>
<evidence type="ECO:0000313" key="2">
    <source>
        <dbReference type="Proteomes" id="UP001623600"/>
    </source>
</evidence>
<proteinExistence type="predicted"/>
<protein>
    <submittedName>
        <fullName evidence="1">Uncharacterized protein</fullName>
    </submittedName>
</protein>
<reference evidence="1 2" key="1">
    <citation type="submission" date="2024-11" db="EMBL/GenBank/DDBJ databases">
        <authorList>
            <person name="Heng Y.C."/>
            <person name="Lim A.C.H."/>
            <person name="Lee J.K.Y."/>
            <person name="Kittelmann S."/>
        </authorList>
    </citation>
    <scope>NUCLEOTIDE SEQUENCE [LARGE SCALE GENOMIC DNA]</scope>
    <source>
        <strain evidence="1 2">WILCCON 0112</strain>
    </source>
</reference>
<dbReference type="EMBL" id="JBJIAB010000011">
    <property type="protein sequence ID" value="MFL0165585.1"/>
    <property type="molecule type" value="Genomic_DNA"/>
</dbReference>
<name>A0ABW8S5U0_9CLOT</name>
<organism evidence="1 2">
    <name type="scientific">Candidatus Clostridium helianthi</name>
    <dbReference type="NCBI Taxonomy" id="3381660"/>
    <lineage>
        <taxon>Bacteria</taxon>
        <taxon>Bacillati</taxon>
        <taxon>Bacillota</taxon>
        <taxon>Clostridia</taxon>
        <taxon>Eubacteriales</taxon>
        <taxon>Clostridiaceae</taxon>
        <taxon>Clostridium</taxon>
    </lineage>
</organism>
<comment type="caution">
    <text evidence="1">The sequence shown here is derived from an EMBL/GenBank/DDBJ whole genome shotgun (WGS) entry which is preliminary data.</text>
</comment>
<dbReference type="RefSeq" id="WP_161223552.1">
    <property type="nucleotide sequence ID" value="NZ_JBJIAB010000011.1"/>
</dbReference>
<evidence type="ECO:0000313" key="1">
    <source>
        <dbReference type="EMBL" id="MFL0165585.1"/>
    </source>
</evidence>
<dbReference type="Proteomes" id="UP001623600">
    <property type="component" value="Unassembled WGS sequence"/>
</dbReference>
<gene>
    <name evidence="1" type="ORF">ACJDTP_10945</name>
</gene>